<dbReference type="AlphaFoldDB" id="A0A4Z0Q734"/>
<dbReference type="CDD" id="cd19608">
    <property type="entry name" value="GH113_mannanase-like"/>
    <property type="match status" value="1"/>
</dbReference>
<dbReference type="EMBL" id="SRLC01000001">
    <property type="protein sequence ID" value="TGE25229.1"/>
    <property type="molecule type" value="Genomic_DNA"/>
</dbReference>
<keyword evidence="1" id="KW-0812">Transmembrane</keyword>
<evidence type="ECO:0008006" key="4">
    <source>
        <dbReference type="Google" id="ProtNLM"/>
    </source>
</evidence>
<dbReference type="InterPro" id="IPR055151">
    <property type="entry name" value="GH113"/>
</dbReference>
<proteinExistence type="predicted"/>
<dbReference type="InterPro" id="IPR017853">
    <property type="entry name" value="GH"/>
</dbReference>
<dbReference type="RefSeq" id="WP_135462807.1">
    <property type="nucleotide sequence ID" value="NZ_SRLC01000001.1"/>
</dbReference>
<dbReference type="Proteomes" id="UP000297549">
    <property type="component" value="Unassembled WGS sequence"/>
</dbReference>
<evidence type="ECO:0000313" key="2">
    <source>
        <dbReference type="EMBL" id="TGE25229.1"/>
    </source>
</evidence>
<feature type="transmembrane region" description="Helical" evidence="1">
    <location>
        <begin position="15"/>
        <end position="34"/>
    </location>
</feature>
<keyword evidence="1" id="KW-0472">Membrane</keyword>
<organism evidence="2 3">
    <name type="scientific">Hymenobacter aquaticus</name>
    <dbReference type="NCBI Taxonomy" id="1867101"/>
    <lineage>
        <taxon>Bacteria</taxon>
        <taxon>Pseudomonadati</taxon>
        <taxon>Bacteroidota</taxon>
        <taxon>Cytophagia</taxon>
        <taxon>Cytophagales</taxon>
        <taxon>Hymenobacteraceae</taxon>
        <taxon>Hymenobacter</taxon>
    </lineage>
</organism>
<name>A0A4Z0Q734_9BACT</name>
<keyword evidence="3" id="KW-1185">Reference proteome</keyword>
<dbReference type="Pfam" id="PF22612">
    <property type="entry name" value="GH113"/>
    <property type="match status" value="1"/>
</dbReference>
<dbReference type="Gene3D" id="3.20.20.80">
    <property type="entry name" value="Glycosidases"/>
    <property type="match status" value="1"/>
</dbReference>
<sequence>MPALVVPFAVRPGRWFWLAAALLGALLALAALWWQWPRTPAPLPASTSPARPLPELLADGRFRGVSWVAGDSVTDADLAPLTQAHVTWLVQTPFGWQPAAGQPTVQLHTGAGQRRRSRGGYWGETDYGLVHTARLARARGIQTLLKPHLWVRGPGAWPGSIEMQTPADWQAWFASYSTFLLHYARLAEENHFGGLCIGTELEKTVSHEKEWRALIKQVRQVYHGPLTYAANWSGEFEQVRFWDALDFIGIQAYFPLSKQNSPPKAELLAAWQPHKAAIRRVQRRFRKPVVFTEAGYRNTADAAIEPWTWPDRTAVFFTADEPTQAACYEALFETFWPEPWFKGLFIWKWYPGLAPDGPARRHADFTPQHKPAEQVMARWFGQ</sequence>
<evidence type="ECO:0000313" key="3">
    <source>
        <dbReference type="Proteomes" id="UP000297549"/>
    </source>
</evidence>
<protein>
    <recommendedName>
        <fullName evidence="4">GTA TIM-barrel-like domain-containing protein</fullName>
    </recommendedName>
</protein>
<gene>
    <name evidence="2" type="ORF">E5K00_08565</name>
</gene>
<evidence type="ECO:0000256" key="1">
    <source>
        <dbReference type="SAM" id="Phobius"/>
    </source>
</evidence>
<comment type="caution">
    <text evidence="2">The sequence shown here is derived from an EMBL/GenBank/DDBJ whole genome shotgun (WGS) entry which is preliminary data.</text>
</comment>
<accession>A0A4Z0Q734</accession>
<dbReference type="SUPFAM" id="SSF51445">
    <property type="entry name" value="(Trans)glycosidases"/>
    <property type="match status" value="1"/>
</dbReference>
<dbReference type="OrthoDB" id="9773531at2"/>
<keyword evidence="1" id="KW-1133">Transmembrane helix</keyword>
<reference evidence="2 3" key="1">
    <citation type="submission" date="2019-04" db="EMBL/GenBank/DDBJ databases">
        <authorList>
            <person name="Feng G."/>
            <person name="Zhang J."/>
            <person name="Zhu H."/>
        </authorList>
    </citation>
    <scope>NUCLEOTIDE SEQUENCE [LARGE SCALE GENOMIC DNA]</scope>
    <source>
        <strain evidence="2 3">JCM 31653</strain>
    </source>
</reference>